<dbReference type="InParanoid" id="Q4DAZ2"/>
<evidence type="ECO:0000313" key="3">
    <source>
        <dbReference type="EMBL" id="EAN89692.1"/>
    </source>
</evidence>
<feature type="compositionally biased region" description="Polar residues" evidence="1">
    <location>
        <begin position="298"/>
        <end position="309"/>
    </location>
</feature>
<reference evidence="3 4" key="1">
    <citation type="journal article" date="2005" name="Science">
        <title>The genome sequence of Trypanosoma cruzi, etiologic agent of Chagas disease.</title>
        <authorList>
            <person name="El-Sayed N.M."/>
            <person name="Myler P.J."/>
            <person name="Bartholomeu D.C."/>
            <person name="Nilsson D."/>
            <person name="Aggarwal G."/>
            <person name="Tran A.N."/>
            <person name="Ghedin E."/>
            <person name="Worthey E.A."/>
            <person name="Delcher A.L."/>
            <person name="Blandin G."/>
            <person name="Westenberger S.J."/>
            <person name="Caler E."/>
            <person name="Cerqueira G.C."/>
            <person name="Branche C."/>
            <person name="Haas B."/>
            <person name="Anupama A."/>
            <person name="Arner E."/>
            <person name="Aslund L."/>
            <person name="Attipoe P."/>
            <person name="Bontempi E."/>
            <person name="Bringaud F."/>
            <person name="Burton P."/>
            <person name="Cadag E."/>
            <person name="Campbell D.A."/>
            <person name="Carrington M."/>
            <person name="Crabtree J."/>
            <person name="Darban H."/>
            <person name="da Silveira J.F."/>
            <person name="de Jong P."/>
            <person name="Edwards K."/>
            <person name="Englund P.T."/>
            <person name="Fazelina G."/>
            <person name="Feldblyum T."/>
            <person name="Ferella M."/>
            <person name="Frasch A.C."/>
            <person name="Gull K."/>
            <person name="Horn D."/>
            <person name="Hou L."/>
            <person name="Huang Y."/>
            <person name="Kindlund E."/>
            <person name="Klingbeil M."/>
            <person name="Kluge S."/>
            <person name="Koo H."/>
            <person name="Lacerda D."/>
            <person name="Levin M.J."/>
            <person name="Lorenzi H."/>
            <person name="Louie T."/>
            <person name="Machado C.R."/>
            <person name="McCulloch R."/>
            <person name="McKenna A."/>
            <person name="Mizuno Y."/>
            <person name="Mottram J.C."/>
            <person name="Nelson S."/>
            <person name="Ochaya S."/>
            <person name="Osoegawa K."/>
            <person name="Pai G."/>
            <person name="Parsons M."/>
            <person name="Pentony M."/>
            <person name="Pettersson U."/>
            <person name="Pop M."/>
            <person name="Ramirez J.L."/>
            <person name="Rinta J."/>
            <person name="Robertson L."/>
            <person name="Salzberg S.L."/>
            <person name="Sanchez D.O."/>
            <person name="Seyler A."/>
            <person name="Sharma R."/>
            <person name="Shetty J."/>
            <person name="Simpson A.J."/>
            <person name="Sisk E."/>
            <person name="Tammi M.T."/>
            <person name="Tarleton R."/>
            <person name="Teixeira S."/>
            <person name="Van Aken S."/>
            <person name="Vogt C."/>
            <person name="Ward P.N."/>
            <person name="Wickstead B."/>
            <person name="Wortman J."/>
            <person name="White O."/>
            <person name="Fraser C.M."/>
            <person name="Stuart K.D."/>
            <person name="Andersson B."/>
        </authorList>
    </citation>
    <scope>NUCLEOTIDE SEQUENCE [LARGE SCALE GENOMIC DNA]</scope>
    <source>
        <strain evidence="3 4">CL Brener</strain>
    </source>
</reference>
<dbReference type="Proteomes" id="UP000002296">
    <property type="component" value="Unassembled WGS sequence"/>
</dbReference>
<dbReference type="OMA" id="WEERTVI"/>
<evidence type="ECO:0000256" key="2">
    <source>
        <dbReference type="SAM" id="Phobius"/>
    </source>
</evidence>
<keyword evidence="2" id="KW-0812">Transmembrane</keyword>
<keyword evidence="2" id="KW-1133">Transmembrane helix</keyword>
<feature type="transmembrane region" description="Helical" evidence="2">
    <location>
        <begin position="21"/>
        <end position="43"/>
    </location>
</feature>
<accession>Q4DAZ2</accession>
<dbReference type="AlphaFoldDB" id="Q4DAZ2"/>
<proteinExistence type="predicted"/>
<feature type="compositionally biased region" description="Basic residues" evidence="1">
    <location>
        <begin position="245"/>
        <end position="255"/>
    </location>
</feature>
<dbReference type="EMBL" id="AAHK01000720">
    <property type="protein sequence ID" value="EAN89692.1"/>
    <property type="molecule type" value="Genomic_DNA"/>
</dbReference>
<organism evidence="3 4">
    <name type="scientific">Trypanosoma cruzi (strain CL Brener)</name>
    <dbReference type="NCBI Taxonomy" id="353153"/>
    <lineage>
        <taxon>Eukaryota</taxon>
        <taxon>Discoba</taxon>
        <taxon>Euglenozoa</taxon>
        <taxon>Kinetoplastea</taxon>
        <taxon>Metakinetoplastina</taxon>
        <taxon>Trypanosomatida</taxon>
        <taxon>Trypanosomatidae</taxon>
        <taxon>Trypanosoma</taxon>
        <taxon>Schizotrypanum</taxon>
    </lineage>
</organism>
<sequence>MEGKKKKKTAWCFLRMYTLHLPTHSLIVSSLTCLACAFLTAFIVSRRPRRMPRSVVIFCCCCCCCCCCCSLPPLFLLSVAGRGERRRHWKGKTHTHTHTHVRKEYKLLNRQIYIYIYCNKIRVAAVSTVWCVMFAKDPSLLLLGTETGFTAPSRVSRRSSGTVNANLEVGEDDMCAESTKPFILSNEAAAAVVKPRPNPADAVGKAVLKPGGKGRGSKNFLLRENTIQHAMGTPHSAFAAQKLLRKGKPVPHPPRKSLMTTKDRPAMGSHGSAPHNARPLRGPQAVKKPVAPSAPTPKKQQQQRSVSHGTMNMTTTTSSNAGGESLLASRFREVSFKAGNVAHGRRRRSFIESITLCEDDSWQPTTSVTKTRRKKMSGNVAPALTPLPRQIVRQLYAEDMAPLPAKGADSSSNHFSPQLSLTALNSTWDRTGEGDAYRDAQYSCSLSQSRTGGDLGSLPKNMKIKGFSFLSLHAWNAPPSNVVLPNGMMPLERKSQEKDGAQCEYWHVTHPFLEDENRKGEWMRPLQEVGRSERKFISDTDNTEKKKLHVSNDDDYHNLFHSLQKIHSLHHHHHHHMDALQESTAQPELSDIGGFTNSLAACSALLKEPQQLLDSEFLVSHKAPLSPIQRKSTLQASSSLLDNSWISLMQATEKNPQFVELSHPGRVLFASLLYLRALGGFPTLLRINPLRKSSFVVGKEHCVELVFCLPSGRQRDTNAASLPSQTKVSRSTRITNFILEGRHAHEKDGQGKHVGWEERSVIVRSILAEKSIVDRFGKVEVVHVLPPIQNENAFMRREADESHRSQLIESKSKLVSRLLHDSTPEPHADAQSRVPYGLSFPGGFPYGRKTHHMECGDLAVAFLMSGKLSQISGVPPEPMDLEALRYKVYALRQHELEDATRKEEFNTAATQRTGVGFEFPIREARTPSQAATMRTEATTPAGLFLENAVNVASMQQRFPAYTPVTIAESTILATTDGTAGVCKGGQKAGECQGTQFSQLRLPRFYIDLVDAVQHALEVQDMLRNENAVRARFLQMT</sequence>
<dbReference type="eggNOG" id="ENOG502S9P4">
    <property type="taxonomic scope" value="Eukaryota"/>
</dbReference>
<feature type="compositionally biased region" description="Low complexity" evidence="1">
    <location>
        <begin position="310"/>
        <end position="320"/>
    </location>
</feature>
<keyword evidence="2" id="KW-0472">Membrane</keyword>
<evidence type="ECO:0000313" key="4">
    <source>
        <dbReference type="Proteomes" id="UP000002296"/>
    </source>
</evidence>
<dbReference type="KEGG" id="tcr:506135.50"/>
<protein>
    <submittedName>
        <fullName evidence="3">Uncharacterized protein</fullName>
    </submittedName>
</protein>
<name>Q4DAZ2_TRYCC</name>
<dbReference type="RefSeq" id="XP_811543.1">
    <property type="nucleotide sequence ID" value="XM_806450.1"/>
</dbReference>
<dbReference type="STRING" id="353153.Q4DAZ2"/>
<feature type="transmembrane region" description="Helical" evidence="2">
    <location>
        <begin position="55"/>
        <end position="80"/>
    </location>
</feature>
<dbReference type="GeneID" id="3542530"/>
<comment type="caution">
    <text evidence="3">The sequence shown here is derived from an EMBL/GenBank/DDBJ whole genome shotgun (WGS) entry which is preliminary data.</text>
</comment>
<dbReference type="PaxDb" id="353153-Q4DAZ2"/>
<evidence type="ECO:0000256" key="1">
    <source>
        <dbReference type="SAM" id="MobiDB-lite"/>
    </source>
</evidence>
<feature type="region of interest" description="Disordered" evidence="1">
    <location>
        <begin position="245"/>
        <end position="324"/>
    </location>
</feature>
<gene>
    <name evidence="3" type="ORF">Tc00.1047053506135.50</name>
</gene>
<keyword evidence="4" id="KW-1185">Reference proteome</keyword>